<feature type="non-terminal residue" evidence="5">
    <location>
        <position position="1"/>
    </location>
</feature>
<comment type="caution">
    <text evidence="5">The sequence shown here is derived from an EMBL/GenBank/DDBJ whole genome shotgun (WGS) entry which is preliminary data.</text>
</comment>
<evidence type="ECO:0000256" key="3">
    <source>
        <dbReference type="ARBA" id="ARBA00022801"/>
    </source>
</evidence>
<accession>A0ABN7PIT8</accession>
<protein>
    <recommendedName>
        <fullName evidence="7">Xaa-Pro aminopeptidase</fullName>
    </recommendedName>
</protein>
<dbReference type="InterPro" id="IPR036005">
    <property type="entry name" value="Creatinase/aminopeptidase-like"/>
</dbReference>
<evidence type="ECO:0000313" key="5">
    <source>
        <dbReference type="EMBL" id="CAG2067676.1"/>
    </source>
</evidence>
<organism evidence="5 6">
    <name type="scientific">Timema podura</name>
    <name type="common">Walking stick</name>
    <dbReference type="NCBI Taxonomy" id="61482"/>
    <lineage>
        <taxon>Eukaryota</taxon>
        <taxon>Metazoa</taxon>
        <taxon>Ecdysozoa</taxon>
        <taxon>Arthropoda</taxon>
        <taxon>Hexapoda</taxon>
        <taxon>Insecta</taxon>
        <taxon>Pterygota</taxon>
        <taxon>Neoptera</taxon>
        <taxon>Polyneoptera</taxon>
        <taxon>Phasmatodea</taxon>
        <taxon>Timematodea</taxon>
        <taxon>Timematoidea</taxon>
        <taxon>Timematidae</taxon>
        <taxon>Timema</taxon>
    </lineage>
</organism>
<proteinExistence type="predicted"/>
<evidence type="ECO:0008006" key="7">
    <source>
        <dbReference type="Google" id="ProtNLM"/>
    </source>
</evidence>
<sequence length="112" mass="12278">IKNQTALYVGSSKGLRAAHDHESGHTQTAKFDINSFTVNIGAFQQLDAALADPMQSKFLVREEIERLRNFGGVRIEDDILVTATGCENLTKVPRKIEEIENVMKAGHHSGSG</sequence>
<dbReference type="Proteomes" id="UP001153148">
    <property type="component" value="Unassembled WGS sequence"/>
</dbReference>
<evidence type="ECO:0000256" key="4">
    <source>
        <dbReference type="ARBA" id="ARBA00023049"/>
    </source>
</evidence>
<evidence type="ECO:0000256" key="2">
    <source>
        <dbReference type="ARBA" id="ARBA00022723"/>
    </source>
</evidence>
<evidence type="ECO:0000256" key="1">
    <source>
        <dbReference type="ARBA" id="ARBA00022670"/>
    </source>
</evidence>
<dbReference type="Gene3D" id="3.90.230.10">
    <property type="entry name" value="Creatinase/methionine aminopeptidase superfamily"/>
    <property type="match status" value="1"/>
</dbReference>
<keyword evidence="3" id="KW-0378">Hydrolase</keyword>
<keyword evidence="2" id="KW-0479">Metal-binding</keyword>
<reference evidence="5" key="1">
    <citation type="submission" date="2021-03" db="EMBL/GenBank/DDBJ databases">
        <authorList>
            <person name="Tran Van P."/>
        </authorList>
    </citation>
    <scope>NUCLEOTIDE SEQUENCE</scope>
</reference>
<keyword evidence="1" id="KW-0645">Protease</keyword>
<dbReference type="PANTHER" id="PTHR48480:SF2">
    <property type="entry name" value="PEPTIDASE D"/>
    <property type="match status" value="1"/>
</dbReference>
<dbReference type="InterPro" id="IPR052433">
    <property type="entry name" value="X-Pro_dipept-like"/>
</dbReference>
<dbReference type="SUPFAM" id="SSF55920">
    <property type="entry name" value="Creatinase/aminopeptidase"/>
    <property type="match status" value="1"/>
</dbReference>
<name>A0ABN7PIT8_TIMPD</name>
<dbReference type="PANTHER" id="PTHR48480">
    <property type="match status" value="1"/>
</dbReference>
<evidence type="ECO:0000313" key="6">
    <source>
        <dbReference type="Proteomes" id="UP001153148"/>
    </source>
</evidence>
<gene>
    <name evidence="5" type="ORF">TPAB3V08_LOCUS14619</name>
</gene>
<keyword evidence="4" id="KW-0482">Metalloprotease</keyword>
<keyword evidence="6" id="KW-1185">Reference proteome</keyword>
<dbReference type="EMBL" id="CAJPIN010073138">
    <property type="protein sequence ID" value="CAG2067676.1"/>
    <property type="molecule type" value="Genomic_DNA"/>
</dbReference>